<proteinExistence type="inferred from homology"/>
<dbReference type="PANTHER" id="PTHR11699">
    <property type="entry name" value="ALDEHYDE DEHYDROGENASE-RELATED"/>
    <property type="match status" value="1"/>
</dbReference>
<dbReference type="InterPro" id="IPR029510">
    <property type="entry name" value="Ald_DH_CS_GLU"/>
</dbReference>
<dbReference type="RefSeq" id="WP_405277816.1">
    <property type="nucleotide sequence ID" value="NZ_CP144380.1"/>
</dbReference>
<reference evidence="5 6" key="1">
    <citation type="submission" date="2024-02" db="EMBL/GenBank/DDBJ databases">
        <title>A novel Gemmatimonadota bacterium.</title>
        <authorList>
            <person name="Du Z.-J."/>
            <person name="Ye Y.-Q."/>
        </authorList>
    </citation>
    <scope>NUCLEOTIDE SEQUENCE [LARGE SCALE GENOMIC DNA]</scope>
    <source>
        <strain evidence="5 6">DH-20</strain>
    </source>
</reference>
<evidence type="ECO:0000256" key="1">
    <source>
        <dbReference type="ARBA" id="ARBA00023002"/>
    </source>
</evidence>
<evidence type="ECO:0000259" key="4">
    <source>
        <dbReference type="Pfam" id="PF00171"/>
    </source>
</evidence>
<sequence length="478" mass="50552">MDGTTLFIDGRWRSAADGETIPVVDPSTGETFSALSRGRAAEIDDAVAAARRAYDTVWRRVSPVERGRILARFGELIQRDHERIAELECRDVGKPLAQAQKDITAASRYCEFYGGAADKLHGETLPYEAGYTVLALREPFGVTGHLIPWNYPAQMFGRSVIASLAAGNTVVVKPGEDACLSILAMVDLAMEAGLPEGVLNVVTGFGNEAGAALAGHRDVNHISFTGSPATGTLVQQAAAVHNVPATMELGGKSPQIIFADADLEAALPVLYGALVQNAGQTCSAGSRILVQRSRFDEVVSALSARFEATRVGPAMEDPDVGPLISARQAERVKAFIERAEQSELPVAAVAGTATGPESGFYVRPQLFAPVDPANELSHQEVFGPVLVATPFDDEAHALQLANATDYGLVAGVWTADGGRQLRMSHALEAGQVFVNCYGAGGGVELPFGGVKRSGYGREKGMEGLKSFTRIKTVAVHHG</sequence>
<accession>A0ABU9E771</accession>
<dbReference type="CDD" id="cd07109">
    <property type="entry name" value="ALDH_AAS00426"/>
    <property type="match status" value="1"/>
</dbReference>
<feature type="active site" evidence="2">
    <location>
        <position position="248"/>
    </location>
</feature>
<keyword evidence="1 3" id="KW-0560">Oxidoreductase</keyword>
<dbReference type="Gene3D" id="3.40.605.10">
    <property type="entry name" value="Aldehyde Dehydrogenase, Chain A, domain 1"/>
    <property type="match status" value="1"/>
</dbReference>
<evidence type="ECO:0000313" key="6">
    <source>
        <dbReference type="Proteomes" id="UP001484239"/>
    </source>
</evidence>
<comment type="similarity">
    <text evidence="3">Belongs to the aldehyde dehydrogenase family.</text>
</comment>
<dbReference type="InterPro" id="IPR015590">
    <property type="entry name" value="Aldehyde_DH_dom"/>
</dbReference>
<feature type="domain" description="Aldehyde dehydrogenase" evidence="4">
    <location>
        <begin position="12"/>
        <end position="473"/>
    </location>
</feature>
<evidence type="ECO:0000256" key="3">
    <source>
        <dbReference type="RuleBase" id="RU003345"/>
    </source>
</evidence>
<dbReference type="InterPro" id="IPR016160">
    <property type="entry name" value="Ald_DH_CS_CYS"/>
</dbReference>
<organism evidence="5 6">
    <name type="scientific">Gaopeijia maritima</name>
    <dbReference type="NCBI Taxonomy" id="3119007"/>
    <lineage>
        <taxon>Bacteria</taxon>
        <taxon>Pseudomonadati</taxon>
        <taxon>Gemmatimonadota</taxon>
        <taxon>Longimicrobiia</taxon>
        <taxon>Gaopeijiales</taxon>
        <taxon>Gaopeijiaceae</taxon>
        <taxon>Gaopeijia</taxon>
    </lineage>
</organism>
<dbReference type="InterPro" id="IPR016163">
    <property type="entry name" value="Ald_DH_C"/>
</dbReference>
<keyword evidence="6" id="KW-1185">Reference proteome</keyword>
<gene>
    <name evidence="5" type="ORF">WI372_03190</name>
</gene>
<comment type="caution">
    <text evidence="5">The sequence shown here is derived from an EMBL/GenBank/DDBJ whole genome shotgun (WGS) entry which is preliminary data.</text>
</comment>
<evidence type="ECO:0000256" key="2">
    <source>
        <dbReference type="PROSITE-ProRule" id="PRU10007"/>
    </source>
</evidence>
<dbReference type="Pfam" id="PF00171">
    <property type="entry name" value="Aldedh"/>
    <property type="match status" value="1"/>
</dbReference>
<dbReference type="Gene3D" id="3.40.309.10">
    <property type="entry name" value="Aldehyde Dehydrogenase, Chain A, domain 2"/>
    <property type="match status" value="1"/>
</dbReference>
<dbReference type="InterPro" id="IPR016162">
    <property type="entry name" value="Ald_DH_N"/>
</dbReference>
<evidence type="ECO:0000313" key="5">
    <source>
        <dbReference type="EMBL" id="MEK9499988.1"/>
    </source>
</evidence>
<dbReference type="PROSITE" id="PS00070">
    <property type="entry name" value="ALDEHYDE_DEHYDR_CYS"/>
    <property type="match status" value="1"/>
</dbReference>
<name>A0ABU9E771_9BACT</name>
<dbReference type="Proteomes" id="UP001484239">
    <property type="component" value="Unassembled WGS sequence"/>
</dbReference>
<protein>
    <submittedName>
        <fullName evidence="5">Aldehyde dehydrogenase family protein</fullName>
    </submittedName>
</protein>
<dbReference type="SUPFAM" id="SSF53720">
    <property type="entry name" value="ALDH-like"/>
    <property type="match status" value="1"/>
</dbReference>
<dbReference type="PROSITE" id="PS00687">
    <property type="entry name" value="ALDEHYDE_DEHYDR_GLU"/>
    <property type="match status" value="1"/>
</dbReference>
<dbReference type="InterPro" id="IPR016161">
    <property type="entry name" value="Ald_DH/histidinol_DH"/>
</dbReference>
<dbReference type="EMBL" id="JBBHLI010000001">
    <property type="protein sequence ID" value="MEK9499988.1"/>
    <property type="molecule type" value="Genomic_DNA"/>
</dbReference>